<keyword evidence="4" id="KW-1185">Reference proteome</keyword>
<dbReference type="RefSeq" id="WP_172976712.1">
    <property type="nucleotide sequence ID" value="NZ_JACRWE010000001.1"/>
</dbReference>
<dbReference type="InterPro" id="IPR018633">
    <property type="entry name" value="DUF2357"/>
</dbReference>
<dbReference type="Pfam" id="PF09823">
    <property type="entry name" value="DUF2357"/>
    <property type="match status" value="1"/>
</dbReference>
<dbReference type="EMBL" id="JACRWE010000001">
    <property type="protein sequence ID" value="MBC5995270.1"/>
    <property type="molecule type" value="Genomic_DNA"/>
</dbReference>
<evidence type="ECO:0000259" key="2">
    <source>
        <dbReference type="Pfam" id="PF09823"/>
    </source>
</evidence>
<feature type="domain" description="DUF2357" evidence="2">
    <location>
        <begin position="117"/>
        <end position="349"/>
    </location>
</feature>
<feature type="coiled-coil region" evidence="1">
    <location>
        <begin position="155"/>
        <end position="218"/>
    </location>
</feature>
<dbReference type="Pfam" id="PF04411">
    <property type="entry name" value="PDDEXK_7"/>
    <property type="match status" value="1"/>
</dbReference>
<name>A0ABR7JKC5_9FIRM</name>
<keyword evidence="1" id="KW-0175">Coiled coil</keyword>
<organism evidence="3 4">
    <name type="scientific">Romboutsia faecis</name>
    <dbReference type="NCBI Taxonomy" id="2764597"/>
    <lineage>
        <taxon>Bacteria</taxon>
        <taxon>Bacillati</taxon>
        <taxon>Bacillota</taxon>
        <taxon>Clostridia</taxon>
        <taxon>Peptostreptococcales</taxon>
        <taxon>Peptostreptococcaceae</taxon>
        <taxon>Romboutsia</taxon>
    </lineage>
</organism>
<evidence type="ECO:0000256" key="1">
    <source>
        <dbReference type="SAM" id="Coils"/>
    </source>
</evidence>
<dbReference type="InterPro" id="IPR007505">
    <property type="entry name" value="PDDEXK_7"/>
</dbReference>
<evidence type="ECO:0000313" key="4">
    <source>
        <dbReference type="Proteomes" id="UP000609849"/>
    </source>
</evidence>
<dbReference type="Proteomes" id="UP000609849">
    <property type="component" value="Unassembled WGS sequence"/>
</dbReference>
<evidence type="ECO:0000313" key="3">
    <source>
        <dbReference type="EMBL" id="MBC5995270.1"/>
    </source>
</evidence>
<protein>
    <submittedName>
        <fullName evidence="3">DUF2357 domain-containing protein</fullName>
    </submittedName>
</protein>
<proteinExistence type="predicted"/>
<sequence length="777" mass="92051">MDTVVTGTNKDILKISTNDFTIYLSGNSENKKFRATNNHKDITSYISVESQYYDVETYSLNSFKELEFNDTNFMYPSFFEDGSYNIYLENNSNSHFEIYHTDKEIRDNIVSRRRDVYGSFKFNGDIGYSTFKILKDKEIVLTFTIQVFPSKLDYLDDYNEILRDINEEINSLVFEFISKTFSRVEIKDVKNQTNLEFITILNSIYENLEKAIKRIETRPKHGVIKEFNLKNENKAKRICVKDTIKYKRKNQNSNNVVEVKKKITFDIYENQLVKHIISKTIKKIKYVKKEIEKSKNKDNIFYNKLSLYESKLNNHLNTFFKDISDIKSNKSMTLAFKMASGYKEVYYYYNLLSKGLDICSGVYDINYKKLWNLYEIWCYIKIHNIINELGYKTKNSSMIQVTSNGLTLSLLQNKKSKCIYENDKGNKLELWYNKPYYGLPTTNQRPDTVLCLKSEKNSDRVYLFDAKYRLYIDNNGVIGPMEEDINVMHRYRDSIVSENKDDNYYKYETYGAYVMFPCSDEESYKEHKFYKSIDKVNIGAIPMLPGSTSLMKKHICKLIDESYIEAINNNPVFDEENDYYKFKNKNVMIVNVKDKEHFDAYKEDNFYHIPKSTLSKVDINVQYLAFYQSKRSFKDDSGIYYFAKIKDIYEYKRGNCLEIKCSNKSKIDDIYIRFNLEKFEKVGPIDIVEYGIVTFNYTTMYLLKNAETMHELYLNDRKEIEVYKILKSFSKKNNLILKKEKGGFTIGDNYVRVVNNRIIKLNDEIIDDLERALLNLR</sequence>
<reference evidence="3 4" key="1">
    <citation type="submission" date="2020-08" db="EMBL/GenBank/DDBJ databases">
        <authorList>
            <person name="Liu C."/>
            <person name="Sun Q."/>
        </authorList>
    </citation>
    <scope>NUCLEOTIDE SEQUENCE [LARGE SCALE GENOMIC DNA]</scope>
    <source>
        <strain evidence="3 4">NSJ-18</strain>
    </source>
</reference>
<comment type="caution">
    <text evidence="3">The sequence shown here is derived from an EMBL/GenBank/DDBJ whole genome shotgun (WGS) entry which is preliminary data.</text>
</comment>
<gene>
    <name evidence="3" type="ORF">H8923_00730</name>
</gene>
<accession>A0ABR7JKC5</accession>